<comment type="caution">
    <text evidence="2">The sequence shown here is derived from an EMBL/GenBank/DDBJ whole genome shotgun (WGS) entry which is preliminary data.</text>
</comment>
<accession>A0A1G2CW43</accession>
<dbReference type="AlphaFoldDB" id="A0A1G2CW43"/>
<feature type="domain" description="Transcriptional repressor PaaX-like central Cas2-like" evidence="1">
    <location>
        <begin position="131"/>
        <end position="203"/>
    </location>
</feature>
<dbReference type="Proteomes" id="UP000177122">
    <property type="component" value="Unassembled WGS sequence"/>
</dbReference>
<dbReference type="Gene3D" id="3.30.70.2650">
    <property type="match status" value="1"/>
</dbReference>
<proteinExistence type="predicted"/>
<evidence type="ECO:0000313" key="2">
    <source>
        <dbReference type="EMBL" id="OGZ05629.1"/>
    </source>
</evidence>
<evidence type="ECO:0000259" key="1">
    <source>
        <dbReference type="Pfam" id="PF20803"/>
    </source>
</evidence>
<dbReference type="Pfam" id="PF20803">
    <property type="entry name" value="PaaX_M"/>
    <property type="match status" value="1"/>
</dbReference>
<evidence type="ECO:0000313" key="3">
    <source>
        <dbReference type="Proteomes" id="UP000177122"/>
    </source>
</evidence>
<dbReference type="InterPro" id="IPR048846">
    <property type="entry name" value="PaaX-like_central"/>
</dbReference>
<dbReference type="EMBL" id="MHLI01000008">
    <property type="protein sequence ID" value="OGZ05629.1"/>
    <property type="molecule type" value="Genomic_DNA"/>
</dbReference>
<gene>
    <name evidence="2" type="ORF">A2845_04695</name>
</gene>
<reference evidence="2 3" key="1">
    <citation type="journal article" date="2016" name="Nat. Commun.">
        <title>Thousands of microbial genomes shed light on interconnected biogeochemical processes in an aquifer system.</title>
        <authorList>
            <person name="Anantharaman K."/>
            <person name="Brown C.T."/>
            <person name="Hug L.A."/>
            <person name="Sharon I."/>
            <person name="Castelle C.J."/>
            <person name="Probst A.J."/>
            <person name="Thomas B.C."/>
            <person name="Singh A."/>
            <person name="Wilkins M.J."/>
            <person name="Karaoz U."/>
            <person name="Brodie E.L."/>
            <person name="Williams K.H."/>
            <person name="Hubbard S.S."/>
            <person name="Banfield J.F."/>
        </authorList>
    </citation>
    <scope>NUCLEOTIDE SEQUENCE [LARGE SCALE GENOMIC DNA]</scope>
</reference>
<protein>
    <recommendedName>
        <fullName evidence="1">Transcriptional repressor PaaX-like central Cas2-like domain-containing protein</fullName>
    </recommendedName>
</protein>
<sequence>MKRLNGVTKISKQITMRKTEIKKGVGTASDVSKRRVGHVQQKVLLLLLGGLALGLSRSPKQYFRVARAMKAEWNAINRRALNQAIQNLYKSKLVSTKSNKDGTFTLVLSKEGKEVALRYDLDNLVIKMPPYWDKKWRVVMFDVPENLKGVRDALRMHFKNMGFSEFQKSVFVHPYPCASEIEYIMEFYNARRHIRFMTATDIDNAPELIRHFHLQ</sequence>
<organism evidence="2 3">
    <name type="scientific">Candidatus Lloydbacteria bacterium RIFCSPHIGHO2_01_FULL_49_22</name>
    <dbReference type="NCBI Taxonomy" id="1798658"/>
    <lineage>
        <taxon>Bacteria</taxon>
        <taxon>Candidatus Lloydiibacteriota</taxon>
    </lineage>
</organism>
<name>A0A1G2CW43_9BACT</name>